<name>A0A450YTF9_9GAMM</name>
<organism evidence="9">
    <name type="scientific">Candidatus Kentrum sp. TC</name>
    <dbReference type="NCBI Taxonomy" id="2126339"/>
    <lineage>
        <taxon>Bacteria</taxon>
        <taxon>Pseudomonadati</taxon>
        <taxon>Pseudomonadota</taxon>
        <taxon>Gammaproteobacteria</taxon>
        <taxon>Candidatus Kentrum</taxon>
    </lineage>
</organism>
<dbReference type="AlphaFoldDB" id="A0A450YTF9"/>
<evidence type="ECO:0000256" key="1">
    <source>
        <dbReference type="ARBA" id="ARBA00022729"/>
    </source>
</evidence>
<evidence type="ECO:0000256" key="5">
    <source>
        <dbReference type="ARBA" id="ARBA00023139"/>
    </source>
</evidence>
<accession>A0A450YTF9</accession>
<dbReference type="GO" id="GO:0009252">
    <property type="term" value="P:peptidoglycan biosynthetic process"/>
    <property type="evidence" value="ECO:0007669"/>
    <property type="project" value="UniProtKB-KW"/>
</dbReference>
<feature type="compositionally biased region" description="Polar residues" evidence="8">
    <location>
        <begin position="10"/>
        <end position="29"/>
    </location>
</feature>
<evidence type="ECO:0000256" key="8">
    <source>
        <dbReference type="SAM" id="MobiDB-lite"/>
    </source>
</evidence>
<dbReference type="InterPro" id="IPR011990">
    <property type="entry name" value="TPR-like_helical_dom_sf"/>
</dbReference>
<reference evidence="9" key="1">
    <citation type="submission" date="2019-02" db="EMBL/GenBank/DDBJ databases">
        <authorList>
            <person name="Gruber-Vodicka R. H."/>
            <person name="Seah K. B. B."/>
        </authorList>
    </citation>
    <scope>NUCLEOTIDE SEQUENCE</scope>
    <source>
        <strain evidence="9">BECK_BZ123</strain>
    </source>
</reference>
<keyword evidence="1" id="KW-0732">Signal</keyword>
<keyword evidence="2" id="KW-0133">Cell shape</keyword>
<keyword evidence="6" id="KW-0998">Cell outer membrane</keyword>
<proteinExistence type="predicted"/>
<dbReference type="Gene3D" id="3.40.50.2300">
    <property type="match status" value="2"/>
</dbReference>
<evidence type="ECO:0000256" key="7">
    <source>
        <dbReference type="ARBA" id="ARBA00023288"/>
    </source>
</evidence>
<keyword evidence="4" id="KW-0472">Membrane</keyword>
<gene>
    <name evidence="9" type="ORF">BECKTC1821D_GA0114238_102114</name>
</gene>
<sequence length="751" mass="83638">MMRGEEPESITINPVALSQTRDNNRTPTPTISEINSLTEQELTTTHRKRKTSKRKWASCSHKLLPFITILALISGCETIPLPSSSGSLGNEQAARDLLADGRLQEAAEQYSHLASRTSPPLSYDYRLTAIKIHLDAQNTDIATALLTKINPTRLTSRQQARMHLLAANIALAKQNPQGALAPLRKIHFRYCRRENPNVPLPTSKPCSSELPKSFWIKFFRARASTYSVLGGKHILDAARDRIALDMLLTKTAEIKANHQATWQLLISFPSSTSPGADTEPSVPATSQIGILQGWLTLADTVRRYISNKATSPHETFSQALLSWQKQYPKHPAKRFLLEDLLATTKETPPPHIALLLPLDGVFAGAGNAVRNGFLSAWFNDTSDGIQRPRITIRNTAGANIQLIYNDVVSAGVKFIVGPLDKPSVALLEELPGLPVPTLTLNHGKETPTQSHQNATGTSTLSKTFSPKPTNPKTSGKSPLYRFTLSPESEAKQIAQRARYDGHTRAAILTPQTPWGQRMEQVLITTWEQLGGTVVENRSFPADLKEISLAVQQLLKTNNAMRHRQSTAKSSDTENKKHPLTNDNTTDCILIAAFPREARQLRPQIKFHHLGNAPMPVYATYHIFSGAINPLLDEDLNGTIFADMPWILRQGSENQSILRSLVTSAWPKSVSKYSRFYALGIDAYRIIPYLKRLRSRNFPNFMGETGELSIDSEGNINRQPLWAIIRRGKPVLDKNGVRYNQYQKERALRKNP</sequence>
<feature type="region of interest" description="Disordered" evidence="8">
    <location>
        <begin position="1"/>
        <end position="29"/>
    </location>
</feature>
<dbReference type="GO" id="GO:0031241">
    <property type="term" value="C:periplasmic side of cell outer membrane"/>
    <property type="evidence" value="ECO:0007669"/>
    <property type="project" value="TreeGrafter"/>
</dbReference>
<dbReference type="Gene3D" id="1.25.40.650">
    <property type="match status" value="1"/>
</dbReference>
<dbReference type="GO" id="GO:0030234">
    <property type="term" value="F:enzyme regulator activity"/>
    <property type="evidence" value="ECO:0007669"/>
    <property type="project" value="TreeGrafter"/>
</dbReference>
<feature type="compositionally biased region" description="Polar residues" evidence="8">
    <location>
        <begin position="446"/>
        <end position="476"/>
    </location>
</feature>
<feature type="region of interest" description="Disordered" evidence="8">
    <location>
        <begin position="558"/>
        <end position="580"/>
    </location>
</feature>
<evidence type="ECO:0000256" key="4">
    <source>
        <dbReference type="ARBA" id="ARBA00023136"/>
    </source>
</evidence>
<dbReference type="Gene3D" id="1.25.40.10">
    <property type="entry name" value="Tetratricopeptide repeat domain"/>
    <property type="match status" value="1"/>
</dbReference>
<keyword evidence="7" id="KW-0449">Lipoprotein</keyword>
<dbReference type="SUPFAM" id="SSF53822">
    <property type="entry name" value="Periplasmic binding protein-like I"/>
    <property type="match status" value="1"/>
</dbReference>
<dbReference type="InterPro" id="IPR028082">
    <property type="entry name" value="Peripla_BP_I"/>
</dbReference>
<feature type="region of interest" description="Disordered" evidence="8">
    <location>
        <begin position="438"/>
        <end position="479"/>
    </location>
</feature>
<protein>
    <recommendedName>
        <fullName evidence="10">LppC lipoprotein</fullName>
    </recommendedName>
</protein>
<evidence type="ECO:0000256" key="2">
    <source>
        <dbReference type="ARBA" id="ARBA00022960"/>
    </source>
</evidence>
<dbReference type="InterPro" id="IPR007443">
    <property type="entry name" value="LpoA"/>
</dbReference>
<dbReference type="CDD" id="cd06339">
    <property type="entry name" value="PBP1_YraM_LppC_lipoprotein-like"/>
    <property type="match status" value="1"/>
</dbReference>
<dbReference type="PANTHER" id="PTHR38038">
    <property type="entry name" value="PENICILLIN-BINDING PROTEIN ACTIVATOR LPOA"/>
    <property type="match status" value="1"/>
</dbReference>
<evidence type="ECO:0000313" key="9">
    <source>
        <dbReference type="EMBL" id="VFK44759.1"/>
    </source>
</evidence>
<dbReference type="PANTHER" id="PTHR38038:SF1">
    <property type="entry name" value="PENICILLIN-BINDING PROTEIN ACTIVATOR LPOA"/>
    <property type="match status" value="1"/>
</dbReference>
<evidence type="ECO:0008006" key="10">
    <source>
        <dbReference type="Google" id="ProtNLM"/>
    </source>
</evidence>
<dbReference type="EMBL" id="CAADFS010000021">
    <property type="protein sequence ID" value="VFK44759.1"/>
    <property type="molecule type" value="Genomic_DNA"/>
</dbReference>
<keyword evidence="3" id="KW-0573">Peptidoglycan synthesis</keyword>
<keyword evidence="5" id="KW-0564">Palmitate</keyword>
<evidence type="ECO:0000256" key="3">
    <source>
        <dbReference type="ARBA" id="ARBA00022984"/>
    </source>
</evidence>
<dbReference type="Pfam" id="PF04348">
    <property type="entry name" value="LppC"/>
    <property type="match status" value="2"/>
</dbReference>
<dbReference type="GO" id="GO:0008360">
    <property type="term" value="P:regulation of cell shape"/>
    <property type="evidence" value="ECO:0007669"/>
    <property type="project" value="UniProtKB-KW"/>
</dbReference>
<evidence type="ECO:0000256" key="6">
    <source>
        <dbReference type="ARBA" id="ARBA00023237"/>
    </source>
</evidence>